<feature type="domain" description="FecR protein" evidence="3">
    <location>
        <begin position="130"/>
        <end position="221"/>
    </location>
</feature>
<evidence type="ECO:0000313" key="4">
    <source>
        <dbReference type="EMBL" id="MCS3952768.1"/>
    </source>
</evidence>
<dbReference type="Pfam" id="PF04773">
    <property type="entry name" value="FecR"/>
    <property type="match status" value="1"/>
</dbReference>
<comment type="caution">
    <text evidence="4">The sequence shown here is derived from an EMBL/GenBank/DDBJ whole genome shotgun (WGS) entry which is preliminary data.</text>
</comment>
<dbReference type="RefSeq" id="WP_259082266.1">
    <property type="nucleotide sequence ID" value="NZ_JANUBA010000007.1"/>
</dbReference>
<evidence type="ECO:0000256" key="2">
    <source>
        <dbReference type="SAM" id="Phobius"/>
    </source>
</evidence>
<evidence type="ECO:0000313" key="5">
    <source>
        <dbReference type="Proteomes" id="UP001155010"/>
    </source>
</evidence>
<reference evidence="4" key="1">
    <citation type="submission" date="2022-08" db="EMBL/GenBank/DDBJ databases">
        <title>Genomic Encyclopedia of Type Strains, Phase V (KMG-V): Genome sequencing to study the core and pangenomes of soil and plant-associated prokaryotes.</title>
        <authorList>
            <person name="Whitman W."/>
        </authorList>
    </citation>
    <scope>NUCLEOTIDE SEQUENCE</scope>
    <source>
        <strain evidence="4">SP2017</strain>
    </source>
</reference>
<dbReference type="AlphaFoldDB" id="A0A9X2UAK1"/>
<dbReference type="PANTHER" id="PTHR30273">
    <property type="entry name" value="PERIPLASMIC SIGNAL SENSOR AND SIGMA FACTOR ACTIVATOR FECR-RELATED"/>
    <property type="match status" value="1"/>
</dbReference>
<keyword evidence="2" id="KW-0472">Membrane</keyword>
<feature type="compositionally biased region" description="Acidic residues" evidence="1">
    <location>
        <begin position="10"/>
        <end position="24"/>
    </location>
</feature>
<dbReference type="Gene3D" id="2.60.120.1440">
    <property type="match status" value="1"/>
</dbReference>
<dbReference type="InterPro" id="IPR006860">
    <property type="entry name" value="FecR"/>
</dbReference>
<evidence type="ECO:0000256" key="1">
    <source>
        <dbReference type="SAM" id="MobiDB-lite"/>
    </source>
</evidence>
<keyword evidence="2" id="KW-1133">Transmembrane helix</keyword>
<feature type="compositionally biased region" description="Polar residues" evidence="1">
    <location>
        <begin position="45"/>
        <end position="59"/>
    </location>
</feature>
<feature type="region of interest" description="Disordered" evidence="1">
    <location>
        <begin position="1"/>
        <end position="96"/>
    </location>
</feature>
<sequence>MNHQRQQDGPDPDFFPEDLSSEEEERLREVWALAADAEPGGEVTSVDTEQALSQFQETLDTGEEAPSSSPPHKESEQSREHGSSGRASRPRKKKRSRWRATRWAAAALVLIAAGAVLAYWWQQPVVRAASQGEQLSFTLPDGSKVQLNSGSALRYDRSFGDARVLFLKGEAFFEVDSDERPFLVRTHNAKVRALGTAFNVQARPDAPSAGTQVTLVEGTVEVGSREAGAKTVQMRPGETRRVQGREARLSEPLAVTVKEATAWRRGDLIVKNRPLESLLPEVERRFAVELAVRPDSLRQQRISLALRQPSSAEAVVRDVALVLGLQYRETAGGFTLHE</sequence>
<protein>
    <submittedName>
        <fullName evidence="4">Ferric-dicitrate binding protein FerR (Iron transport regulator)</fullName>
    </submittedName>
</protein>
<keyword evidence="2" id="KW-0812">Transmembrane</keyword>
<name>A0A9X2UAK1_9BACT</name>
<dbReference type="PANTHER" id="PTHR30273:SF2">
    <property type="entry name" value="PROTEIN FECR"/>
    <property type="match status" value="1"/>
</dbReference>
<dbReference type="Proteomes" id="UP001155010">
    <property type="component" value="Unassembled WGS sequence"/>
</dbReference>
<organism evidence="4 5">
    <name type="scientific">Salinibacter ruber</name>
    <dbReference type="NCBI Taxonomy" id="146919"/>
    <lineage>
        <taxon>Bacteria</taxon>
        <taxon>Pseudomonadati</taxon>
        <taxon>Rhodothermota</taxon>
        <taxon>Rhodothermia</taxon>
        <taxon>Rhodothermales</taxon>
        <taxon>Salinibacteraceae</taxon>
        <taxon>Salinibacter</taxon>
    </lineage>
</organism>
<feature type="transmembrane region" description="Helical" evidence="2">
    <location>
        <begin position="100"/>
        <end position="121"/>
    </location>
</feature>
<feature type="compositionally biased region" description="Basic and acidic residues" evidence="1">
    <location>
        <begin position="71"/>
        <end position="83"/>
    </location>
</feature>
<dbReference type="InterPro" id="IPR012373">
    <property type="entry name" value="Ferrdict_sens_TM"/>
</dbReference>
<dbReference type="GO" id="GO:0016989">
    <property type="term" value="F:sigma factor antagonist activity"/>
    <property type="evidence" value="ECO:0007669"/>
    <property type="project" value="TreeGrafter"/>
</dbReference>
<evidence type="ECO:0000259" key="3">
    <source>
        <dbReference type="Pfam" id="PF04773"/>
    </source>
</evidence>
<proteinExistence type="predicted"/>
<dbReference type="PIRSF" id="PIRSF018266">
    <property type="entry name" value="FecR"/>
    <property type="match status" value="1"/>
</dbReference>
<accession>A0A9X2UAK1</accession>
<dbReference type="Gene3D" id="3.55.50.30">
    <property type="match status" value="1"/>
</dbReference>
<dbReference type="EMBL" id="JANUBB010000012">
    <property type="protein sequence ID" value="MCS3952768.1"/>
    <property type="molecule type" value="Genomic_DNA"/>
</dbReference>
<gene>
    <name evidence="4" type="ORF">GGP83_002741</name>
</gene>